<dbReference type="EMBL" id="GBRH01182370">
    <property type="protein sequence ID" value="JAE15526.1"/>
    <property type="molecule type" value="Transcribed_RNA"/>
</dbReference>
<proteinExistence type="predicted"/>
<evidence type="ECO:0000313" key="1">
    <source>
        <dbReference type="EMBL" id="JAE15526.1"/>
    </source>
</evidence>
<name>A0A0A9FZ01_ARUDO</name>
<accession>A0A0A9FZ01</accession>
<organism evidence="1">
    <name type="scientific">Arundo donax</name>
    <name type="common">Giant reed</name>
    <name type="synonym">Donax arundinaceus</name>
    <dbReference type="NCBI Taxonomy" id="35708"/>
    <lineage>
        <taxon>Eukaryota</taxon>
        <taxon>Viridiplantae</taxon>
        <taxon>Streptophyta</taxon>
        <taxon>Embryophyta</taxon>
        <taxon>Tracheophyta</taxon>
        <taxon>Spermatophyta</taxon>
        <taxon>Magnoliopsida</taxon>
        <taxon>Liliopsida</taxon>
        <taxon>Poales</taxon>
        <taxon>Poaceae</taxon>
        <taxon>PACMAD clade</taxon>
        <taxon>Arundinoideae</taxon>
        <taxon>Arundineae</taxon>
        <taxon>Arundo</taxon>
    </lineage>
</organism>
<sequence length="77" mass="8838">MPPILAIWKMTPSESRWHGSSTDTLYRNALALLNKCQSMSFVILYFISPLCFDLIRQTLLPSLDDVIFGYFACLFLC</sequence>
<reference evidence="1" key="2">
    <citation type="journal article" date="2015" name="Data Brief">
        <title>Shoot transcriptome of the giant reed, Arundo donax.</title>
        <authorList>
            <person name="Barrero R.A."/>
            <person name="Guerrero F.D."/>
            <person name="Moolhuijzen P."/>
            <person name="Goolsby J.A."/>
            <person name="Tidwell J."/>
            <person name="Bellgard S.E."/>
            <person name="Bellgard M.I."/>
        </authorList>
    </citation>
    <scope>NUCLEOTIDE SEQUENCE</scope>
    <source>
        <tissue evidence="1">Shoot tissue taken approximately 20 cm above the soil surface</tissue>
    </source>
</reference>
<dbReference type="AlphaFoldDB" id="A0A0A9FZ01"/>
<reference evidence="1" key="1">
    <citation type="submission" date="2014-09" db="EMBL/GenBank/DDBJ databases">
        <authorList>
            <person name="Magalhaes I.L.F."/>
            <person name="Oliveira U."/>
            <person name="Santos F.R."/>
            <person name="Vidigal T.H.D.A."/>
            <person name="Brescovit A.D."/>
            <person name="Santos A.J."/>
        </authorList>
    </citation>
    <scope>NUCLEOTIDE SEQUENCE</scope>
    <source>
        <tissue evidence="1">Shoot tissue taken approximately 20 cm above the soil surface</tissue>
    </source>
</reference>
<protein>
    <submittedName>
        <fullName evidence="1">Uncharacterized protein</fullName>
    </submittedName>
</protein>